<sequence>MKDIVKLILKEKRDVLLSILFGFLGGIAGVALFAGSGYMISTGALEPPIYIIIIMAAALKLFGIASALLRYGERYFSHRATFTILGNMRSSFFGKLEPLAPGIFRKYRSGDLLARIVGDIESLQNFFLRVFYPPIVLALVFLLTMFFTALLSVSAALILFAGLILTTVVIPAFFAWRQKKFDSQVRESRAALSTEVTEFFYGFRDLKIHGQLRNKEAELNETANSYMQEQEKRSIQDLWNSSVNQFVGLVIAWAVLAVGAYQVAAGELDGIYLAMLVLIALTIFENAVPMAVFPAHLNDSGRASSRLQEVVEDVPAEIGTSQLDAGIAVDIEVRNVSYSFPEEVRPALQNVSIRLPAGTKTSIVGPSGSGKSTLFQVLLKMLIPDEGKVLLNGDGNIKPESVWEEANIVLQENHFFYGTIRDNLAIAGDVTDEEMKEVLVKTGLEHLSLNQEVLEKGGNLSGGERQRLAISRGMLKGGRLWMLDEPTSSVDALTERTIYEHLLEQAKDDTLVVISHRLNGLERMDQIIVMENGAIIEFGSYEELMERKGYFYEMKKIEKSIFNIE</sequence>
<accession>A0ABV8X1D4</accession>
<dbReference type="InterPro" id="IPR027417">
    <property type="entry name" value="P-loop_NTPase"/>
</dbReference>
<dbReference type="Gene3D" id="3.40.50.300">
    <property type="entry name" value="P-loop containing nucleotide triphosphate hydrolases"/>
    <property type="match status" value="1"/>
</dbReference>
<dbReference type="CDD" id="cd18585">
    <property type="entry name" value="ABC_6TM_CydC"/>
    <property type="match status" value="1"/>
</dbReference>
<dbReference type="Gene3D" id="1.20.1560.10">
    <property type="entry name" value="ABC transporter type 1, transmembrane domain"/>
    <property type="match status" value="1"/>
</dbReference>
<dbReference type="CDD" id="cd03228">
    <property type="entry name" value="ABCC_MRP_Like"/>
    <property type="match status" value="1"/>
</dbReference>
<dbReference type="Proteomes" id="UP001595817">
    <property type="component" value="Unassembled WGS sequence"/>
</dbReference>
<evidence type="ECO:0000313" key="11">
    <source>
        <dbReference type="Proteomes" id="UP001595817"/>
    </source>
</evidence>
<evidence type="ECO:0000259" key="8">
    <source>
        <dbReference type="PROSITE" id="PS50893"/>
    </source>
</evidence>
<feature type="transmembrane region" description="Helical" evidence="7">
    <location>
        <begin position="243"/>
        <end position="264"/>
    </location>
</feature>
<keyword evidence="2 7" id="KW-0812">Transmembrane</keyword>
<dbReference type="PROSITE" id="PS00211">
    <property type="entry name" value="ABC_TRANSPORTER_1"/>
    <property type="match status" value="1"/>
</dbReference>
<evidence type="ECO:0000313" key="10">
    <source>
        <dbReference type="EMBL" id="MFC4408919.1"/>
    </source>
</evidence>
<dbReference type="InterPro" id="IPR003439">
    <property type="entry name" value="ABC_transporter-like_ATP-bd"/>
</dbReference>
<dbReference type="RefSeq" id="WP_378151126.1">
    <property type="nucleotide sequence ID" value="NZ_JBHSEC010000001.1"/>
</dbReference>
<dbReference type="InterPro" id="IPR017871">
    <property type="entry name" value="ABC_transporter-like_CS"/>
</dbReference>
<gene>
    <name evidence="10" type="primary">cydC</name>
    <name evidence="10" type="ORF">ACFOZY_00575</name>
</gene>
<dbReference type="SMART" id="SM00382">
    <property type="entry name" value="AAA"/>
    <property type="match status" value="1"/>
</dbReference>
<dbReference type="EMBL" id="JBHSEC010000001">
    <property type="protein sequence ID" value="MFC4408919.1"/>
    <property type="molecule type" value="Genomic_DNA"/>
</dbReference>
<evidence type="ECO:0000256" key="1">
    <source>
        <dbReference type="ARBA" id="ARBA00004651"/>
    </source>
</evidence>
<dbReference type="InterPro" id="IPR039421">
    <property type="entry name" value="Type_1_exporter"/>
</dbReference>
<name>A0ABV8X1D4_9LACT</name>
<dbReference type="InterPro" id="IPR011527">
    <property type="entry name" value="ABC1_TM_dom"/>
</dbReference>
<feature type="transmembrane region" description="Helical" evidence="7">
    <location>
        <begin position="49"/>
        <end position="69"/>
    </location>
</feature>
<dbReference type="Pfam" id="PF00005">
    <property type="entry name" value="ABC_tran"/>
    <property type="match status" value="1"/>
</dbReference>
<dbReference type="InterPro" id="IPR036640">
    <property type="entry name" value="ABC1_TM_sf"/>
</dbReference>
<protein>
    <submittedName>
        <fullName evidence="10">Thiol reductant ABC exporter subunit CydC</fullName>
    </submittedName>
</protein>
<dbReference type="SUPFAM" id="SSF52540">
    <property type="entry name" value="P-loop containing nucleoside triphosphate hydrolases"/>
    <property type="match status" value="1"/>
</dbReference>
<keyword evidence="3" id="KW-0547">Nucleotide-binding</keyword>
<evidence type="ECO:0000256" key="5">
    <source>
        <dbReference type="ARBA" id="ARBA00022989"/>
    </source>
</evidence>
<keyword evidence="6 7" id="KW-0472">Membrane</keyword>
<dbReference type="PANTHER" id="PTHR43394:SF1">
    <property type="entry name" value="ATP-BINDING CASSETTE SUB-FAMILY B MEMBER 10, MITOCHONDRIAL"/>
    <property type="match status" value="1"/>
</dbReference>
<dbReference type="NCBIfam" id="TIGR02868">
    <property type="entry name" value="CydC"/>
    <property type="match status" value="1"/>
</dbReference>
<evidence type="ECO:0000259" key="9">
    <source>
        <dbReference type="PROSITE" id="PS50929"/>
    </source>
</evidence>
<evidence type="ECO:0000256" key="4">
    <source>
        <dbReference type="ARBA" id="ARBA00022840"/>
    </source>
</evidence>
<keyword evidence="4" id="KW-0067">ATP-binding</keyword>
<dbReference type="PROSITE" id="PS50893">
    <property type="entry name" value="ABC_TRANSPORTER_2"/>
    <property type="match status" value="1"/>
</dbReference>
<dbReference type="PANTHER" id="PTHR43394">
    <property type="entry name" value="ATP-DEPENDENT PERMEASE MDL1, MITOCHONDRIAL"/>
    <property type="match status" value="1"/>
</dbReference>
<feature type="transmembrane region" description="Helical" evidence="7">
    <location>
        <begin position="157"/>
        <end position="176"/>
    </location>
</feature>
<evidence type="ECO:0000256" key="3">
    <source>
        <dbReference type="ARBA" id="ARBA00022741"/>
    </source>
</evidence>
<evidence type="ECO:0000256" key="2">
    <source>
        <dbReference type="ARBA" id="ARBA00022692"/>
    </source>
</evidence>
<evidence type="ECO:0000256" key="7">
    <source>
        <dbReference type="SAM" id="Phobius"/>
    </source>
</evidence>
<feature type="transmembrane region" description="Helical" evidence="7">
    <location>
        <begin position="130"/>
        <end position="151"/>
    </location>
</feature>
<proteinExistence type="predicted"/>
<reference evidence="11" key="1">
    <citation type="journal article" date="2019" name="Int. J. Syst. Evol. Microbiol.">
        <title>The Global Catalogue of Microorganisms (GCM) 10K type strain sequencing project: providing services to taxonomists for standard genome sequencing and annotation.</title>
        <authorList>
            <consortium name="The Broad Institute Genomics Platform"/>
            <consortium name="The Broad Institute Genome Sequencing Center for Infectious Disease"/>
            <person name="Wu L."/>
            <person name="Ma J."/>
        </authorList>
    </citation>
    <scope>NUCLEOTIDE SEQUENCE [LARGE SCALE GENOMIC DNA]</scope>
    <source>
        <strain evidence="11">CCUG 59778</strain>
    </source>
</reference>
<feature type="domain" description="ABC transporter" evidence="8">
    <location>
        <begin position="331"/>
        <end position="557"/>
    </location>
</feature>
<dbReference type="Pfam" id="PF00664">
    <property type="entry name" value="ABC_membrane"/>
    <property type="match status" value="1"/>
</dbReference>
<keyword evidence="11" id="KW-1185">Reference proteome</keyword>
<keyword evidence="5 7" id="KW-1133">Transmembrane helix</keyword>
<organism evidence="10 11">
    <name type="scientific">Chungangia koreensis</name>
    <dbReference type="NCBI Taxonomy" id="752657"/>
    <lineage>
        <taxon>Bacteria</taxon>
        <taxon>Bacillati</taxon>
        <taxon>Bacillota</taxon>
        <taxon>Bacilli</taxon>
        <taxon>Lactobacillales</taxon>
        <taxon>Chungangia</taxon>
    </lineage>
</organism>
<dbReference type="SUPFAM" id="SSF90123">
    <property type="entry name" value="ABC transporter transmembrane region"/>
    <property type="match status" value="1"/>
</dbReference>
<dbReference type="PROSITE" id="PS50929">
    <property type="entry name" value="ABC_TM1F"/>
    <property type="match status" value="1"/>
</dbReference>
<dbReference type="InterPro" id="IPR003593">
    <property type="entry name" value="AAA+_ATPase"/>
</dbReference>
<comment type="caution">
    <text evidence="10">The sequence shown here is derived from an EMBL/GenBank/DDBJ whole genome shotgun (WGS) entry which is preliminary data.</text>
</comment>
<comment type="subcellular location">
    <subcellularLocation>
        <location evidence="1">Cell membrane</location>
        <topology evidence="1">Multi-pass membrane protein</topology>
    </subcellularLocation>
</comment>
<evidence type="ECO:0000256" key="6">
    <source>
        <dbReference type="ARBA" id="ARBA00023136"/>
    </source>
</evidence>
<dbReference type="InterPro" id="IPR014223">
    <property type="entry name" value="ABC_CydC/D"/>
</dbReference>
<feature type="domain" description="ABC transmembrane type-1" evidence="9">
    <location>
        <begin position="16"/>
        <end position="285"/>
    </location>
</feature>
<feature type="transmembrane region" description="Helical" evidence="7">
    <location>
        <begin position="270"/>
        <end position="293"/>
    </location>
</feature>
<feature type="transmembrane region" description="Helical" evidence="7">
    <location>
        <begin position="15"/>
        <end position="37"/>
    </location>
</feature>